<keyword evidence="2" id="KW-1185">Reference proteome</keyword>
<dbReference type="InParanoid" id="W0RQN7"/>
<dbReference type="KEGG" id="gba:J421_5115"/>
<dbReference type="EMBL" id="CP007129">
    <property type="protein sequence ID" value="AHG92650.1"/>
    <property type="molecule type" value="Genomic_DNA"/>
</dbReference>
<evidence type="ECO:0000313" key="1">
    <source>
        <dbReference type="EMBL" id="AHG92650.1"/>
    </source>
</evidence>
<accession>W0RQN7</accession>
<name>W0RQN7_9BACT</name>
<organism evidence="1 2">
    <name type="scientific">Gemmatirosa kalamazoonensis</name>
    <dbReference type="NCBI Taxonomy" id="861299"/>
    <lineage>
        <taxon>Bacteria</taxon>
        <taxon>Pseudomonadati</taxon>
        <taxon>Gemmatimonadota</taxon>
        <taxon>Gemmatimonadia</taxon>
        <taxon>Gemmatimonadales</taxon>
        <taxon>Gemmatimonadaceae</taxon>
        <taxon>Gemmatirosa</taxon>
    </lineage>
</organism>
<gene>
    <name evidence="1" type="ORF">J421_5115</name>
</gene>
<proteinExistence type="predicted"/>
<dbReference type="HOGENOM" id="CLU_1208355_0_0_0"/>
<protein>
    <submittedName>
        <fullName evidence="1">Uncharacterized protein</fullName>
    </submittedName>
</protein>
<dbReference type="Proteomes" id="UP000019151">
    <property type="component" value="Plasmid 1"/>
</dbReference>
<sequence>MVSRGSSSSMVEEVGSRSTTGVAADESVGYVVVGGAPRRFRLVSLAAFDPWGADPPNGLAYLDPLHRAVRIDESERDTASLALEYFDALGATLRAFRDAIAGVDADAMVRAPWRRALNAPYAAAARAARPRMANLSPCVTRLHAETRWDGAPRRAMTPGELAPFVHVSPPLDPPLVTVRHLLIVDAAYRRGVTIGAVWFALLAAGLSADAEVTVAVALRADGSGPSLGR</sequence>
<keyword evidence="1" id="KW-0614">Plasmid</keyword>
<dbReference type="AlphaFoldDB" id="W0RQN7"/>
<geneLocation type="plasmid" evidence="1 2">
    <name>1</name>
</geneLocation>
<reference evidence="1 2" key="1">
    <citation type="journal article" date="2014" name="Genome Announc.">
        <title>Genome Sequence and Methylome of Soil Bacterium Gemmatirosa kalamazoonensis KBS708T, a Member of the Rarely Cultivated Gemmatimonadetes Phylum.</title>
        <authorList>
            <person name="Debruyn J.M."/>
            <person name="Radosevich M."/>
            <person name="Wommack K.E."/>
            <person name="Polson S.W."/>
            <person name="Hauser L.J."/>
            <person name="Fawaz M.N."/>
            <person name="Korlach J."/>
            <person name="Tsai Y.C."/>
        </authorList>
    </citation>
    <scope>NUCLEOTIDE SEQUENCE [LARGE SCALE GENOMIC DNA]</scope>
    <source>
        <strain evidence="1 2">KBS708</strain>
        <plasmid evidence="2">Plasmid 1</plasmid>
    </source>
</reference>
<evidence type="ECO:0000313" key="2">
    <source>
        <dbReference type="Proteomes" id="UP000019151"/>
    </source>
</evidence>